<organism evidence="1">
    <name type="scientific">marine sediment metagenome</name>
    <dbReference type="NCBI Taxonomy" id="412755"/>
    <lineage>
        <taxon>unclassified sequences</taxon>
        <taxon>metagenomes</taxon>
        <taxon>ecological metagenomes</taxon>
    </lineage>
</organism>
<evidence type="ECO:0000313" key="1">
    <source>
        <dbReference type="EMBL" id="KKM03439.1"/>
    </source>
</evidence>
<feature type="non-terminal residue" evidence="1">
    <location>
        <position position="1"/>
    </location>
</feature>
<name>A0A0F9GXE5_9ZZZZ</name>
<protein>
    <submittedName>
        <fullName evidence="1">Uncharacterized protein</fullName>
    </submittedName>
</protein>
<dbReference type="InterPro" id="IPR036380">
    <property type="entry name" value="Isochorismatase-like_sf"/>
</dbReference>
<dbReference type="AlphaFoldDB" id="A0A0F9GXE5"/>
<accession>A0A0F9GXE5</accession>
<reference evidence="1" key="1">
    <citation type="journal article" date="2015" name="Nature">
        <title>Complex archaea that bridge the gap between prokaryotes and eukaryotes.</title>
        <authorList>
            <person name="Spang A."/>
            <person name="Saw J.H."/>
            <person name="Jorgensen S.L."/>
            <person name="Zaremba-Niedzwiedzka K."/>
            <person name="Martijn J."/>
            <person name="Lind A.E."/>
            <person name="van Eijk R."/>
            <person name="Schleper C."/>
            <person name="Guy L."/>
            <person name="Ettema T.J."/>
        </authorList>
    </citation>
    <scope>NUCLEOTIDE SEQUENCE</scope>
</reference>
<sequence length="46" mass="5092">HCVAYTEGAEISRNLNLQIDTGEDIIISKGAEKNTNGYSAFESFRK</sequence>
<proteinExistence type="predicted"/>
<gene>
    <name evidence="1" type="ORF">LCGC14_1774380</name>
</gene>
<dbReference type="Gene3D" id="3.40.50.850">
    <property type="entry name" value="Isochorismatase-like"/>
    <property type="match status" value="1"/>
</dbReference>
<comment type="caution">
    <text evidence="1">The sequence shown here is derived from an EMBL/GenBank/DDBJ whole genome shotgun (WGS) entry which is preliminary data.</text>
</comment>
<dbReference type="EMBL" id="LAZR01016680">
    <property type="protein sequence ID" value="KKM03439.1"/>
    <property type="molecule type" value="Genomic_DNA"/>
</dbReference>